<dbReference type="GO" id="GO:0005811">
    <property type="term" value="C:lipid droplet"/>
    <property type="evidence" value="ECO:0007669"/>
    <property type="project" value="InterPro"/>
</dbReference>
<dbReference type="PANTHER" id="PTHR11764:SF20">
    <property type="entry name" value="LANOSTEROL SYNTHASE"/>
    <property type="match status" value="1"/>
</dbReference>
<dbReference type="EMBL" id="BLLF01001598">
    <property type="protein sequence ID" value="GFH20225.1"/>
    <property type="molecule type" value="Genomic_DNA"/>
</dbReference>
<dbReference type="PANTHER" id="PTHR11764">
    <property type="entry name" value="TERPENE CYCLASE/MUTASE FAMILY MEMBER"/>
    <property type="match status" value="1"/>
</dbReference>
<feature type="domain" description="Squalene cyclase C-terminal" evidence="4">
    <location>
        <begin position="25"/>
        <end position="91"/>
    </location>
</feature>
<dbReference type="Proteomes" id="UP000485058">
    <property type="component" value="Unassembled WGS sequence"/>
</dbReference>
<dbReference type="InterPro" id="IPR008930">
    <property type="entry name" value="Terpenoid_cyclase/PrenylTrfase"/>
</dbReference>
<name>A0A699ZED3_HAELA</name>
<organism evidence="5 6">
    <name type="scientific">Haematococcus lacustris</name>
    <name type="common">Green alga</name>
    <name type="synonym">Haematococcus pluvialis</name>
    <dbReference type="NCBI Taxonomy" id="44745"/>
    <lineage>
        <taxon>Eukaryota</taxon>
        <taxon>Viridiplantae</taxon>
        <taxon>Chlorophyta</taxon>
        <taxon>core chlorophytes</taxon>
        <taxon>Chlorophyceae</taxon>
        <taxon>CS clade</taxon>
        <taxon>Chlamydomonadales</taxon>
        <taxon>Haematococcaceae</taxon>
        <taxon>Haematococcus</taxon>
    </lineage>
</organism>
<keyword evidence="6" id="KW-1185">Reference proteome</keyword>
<keyword evidence="2" id="KW-0677">Repeat</keyword>
<dbReference type="InterPro" id="IPR032696">
    <property type="entry name" value="SQ_cyclase_C"/>
</dbReference>
<sequence>MATYENTRSLHALELLNPSETFGDIIVDYSYVECTSACITALCDFRAAYPQHRSQEITKALDRAEAFIRSIQRPDGSWYGSWGVCFTYACW</sequence>
<evidence type="ECO:0000259" key="4">
    <source>
        <dbReference type="Pfam" id="PF13243"/>
    </source>
</evidence>
<comment type="caution">
    <text evidence="5">The sequence shown here is derived from an EMBL/GenBank/DDBJ whole genome shotgun (WGS) entry which is preliminary data.</text>
</comment>
<dbReference type="Pfam" id="PF13243">
    <property type="entry name" value="SQHop_cyclase_C"/>
    <property type="match status" value="1"/>
</dbReference>
<dbReference type="PROSITE" id="PS01074">
    <property type="entry name" value="TERPENE_SYNTHASES"/>
    <property type="match status" value="1"/>
</dbReference>
<evidence type="ECO:0000256" key="3">
    <source>
        <dbReference type="ARBA" id="ARBA00023235"/>
    </source>
</evidence>
<evidence type="ECO:0000313" key="6">
    <source>
        <dbReference type="Proteomes" id="UP000485058"/>
    </source>
</evidence>
<dbReference type="Gene3D" id="1.50.10.20">
    <property type="match status" value="1"/>
</dbReference>
<proteinExistence type="inferred from homology"/>
<dbReference type="AlphaFoldDB" id="A0A699ZED3"/>
<keyword evidence="3" id="KW-0413">Isomerase</keyword>
<dbReference type="InterPro" id="IPR002365">
    <property type="entry name" value="Terpene_synthase_CS"/>
</dbReference>
<accession>A0A699ZED3</accession>
<evidence type="ECO:0000256" key="2">
    <source>
        <dbReference type="ARBA" id="ARBA00022737"/>
    </source>
</evidence>
<dbReference type="GO" id="GO:0016866">
    <property type="term" value="F:intramolecular transferase activity"/>
    <property type="evidence" value="ECO:0007669"/>
    <property type="project" value="InterPro"/>
</dbReference>
<protein>
    <submittedName>
        <fullName evidence="5">SQHop_cyclase_C domain-containing protein</fullName>
    </submittedName>
</protein>
<feature type="non-terminal residue" evidence="5">
    <location>
        <position position="1"/>
    </location>
</feature>
<comment type="similarity">
    <text evidence="1">Belongs to the terpene cyclase/mutase family.</text>
</comment>
<dbReference type="SUPFAM" id="SSF48239">
    <property type="entry name" value="Terpenoid cyclases/Protein prenyltransferases"/>
    <property type="match status" value="1"/>
</dbReference>
<dbReference type="InterPro" id="IPR018333">
    <property type="entry name" value="Squalene_cyclase"/>
</dbReference>
<evidence type="ECO:0000313" key="5">
    <source>
        <dbReference type="EMBL" id="GFH20225.1"/>
    </source>
</evidence>
<reference evidence="5 6" key="1">
    <citation type="submission" date="2020-02" db="EMBL/GenBank/DDBJ databases">
        <title>Draft genome sequence of Haematococcus lacustris strain NIES-144.</title>
        <authorList>
            <person name="Morimoto D."/>
            <person name="Nakagawa S."/>
            <person name="Yoshida T."/>
            <person name="Sawayama S."/>
        </authorList>
    </citation>
    <scope>NUCLEOTIDE SEQUENCE [LARGE SCALE GENOMIC DNA]</scope>
    <source>
        <strain evidence="5 6">NIES-144</strain>
    </source>
</reference>
<evidence type="ECO:0000256" key="1">
    <source>
        <dbReference type="ARBA" id="ARBA00009755"/>
    </source>
</evidence>
<feature type="non-terminal residue" evidence="5">
    <location>
        <position position="91"/>
    </location>
</feature>
<dbReference type="GO" id="GO:0016104">
    <property type="term" value="P:triterpenoid biosynthetic process"/>
    <property type="evidence" value="ECO:0007669"/>
    <property type="project" value="InterPro"/>
</dbReference>
<gene>
    <name evidence="5" type="ORF">HaLaN_17313</name>
</gene>